<sequence>MSSGGWRPPQGYPAARRDEEAGFVYPSPSKGDVRISEPYLWLEDPKGEETQEWVKKQVSLTSKFLEEKCDTRDAFRDTLKGLLNYPRVGVYSRHGDRYYFYRNSGLQNQSVLYRYNKPETYLGDHIEENTETILDANKMSEDGTVSVKHTVFSECGNYMAYSVAKSGSDWCEINVMDVKNEPTSLKDNLEWVRYSGLTWNNAGNSLLYSRYPAPKLSSGDGGDMTPGEEVDQSQNQRLYYHRLGTDQSEDVLIAEDPKNPHYMFSCAVSNDGERLLVHTSRDCNPEHLLSVSTNFKDFEAGKVDSVQLTPVVDDWIGSFSYLHSFGDFFLFMSNCKAEKYRILGIDVNDPAPEKWVEVIPEHSEDVLNSALYVKGALVCVYMHNAMERIEVFPLNEEWVNKKGKLEDSWDVELPGPGGISGLEGSHKHSEFFFSFLSFTDPGSIWRASAEDRSSTRVFATQLGKDAPDLDACGTRQIWYESADQTKVPMFVIGTKDNLEKCFDLPANDTKLPVQLYGYGGFNISLTPGFSVSRLIWITHLGGLVVVPNLRGGGEFGKGWHEAGQKEKKQNVFNDFIYAAKYLIDKGITTPEQVAINGGSNGGLLVATCMNQEPSLFGAGVAQVPVTDMLRFHKFTIGHAWTSDYGCSEEGGFDYLIEYSPLHNVKKVKYPSVLVTTADHDDRVVPLHSYKYVAELQHIAGEVDNQNPLLIRIDQKAGHGAGKPIAKTIEESADVWSFIAHALGCKWNK</sequence>
<organism evidence="10">
    <name type="scientific">Paramoeba aestuarina</name>
    <dbReference type="NCBI Taxonomy" id="180227"/>
    <lineage>
        <taxon>Eukaryota</taxon>
        <taxon>Amoebozoa</taxon>
        <taxon>Discosea</taxon>
        <taxon>Flabellinia</taxon>
        <taxon>Dactylopodida</taxon>
        <taxon>Paramoebidae</taxon>
        <taxon>Paramoeba</taxon>
    </lineage>
</organism>
<evidence type="ECO:0000259" key="9">
    <source>
        <dbReference type="Pfam" id="PF02897"/>
    </source>
</evidence>
<dbReference type="FunFam" id="3.40.50.1820:FF:000005">
    <property type="entry name" value="Prolyl endopeptidase"/>
    <property type="match status" value="1"/>
</dbReference>
<dbReference type="SUPFAM" id="SSF53474">
    <property type="entry name" value="alpha/beta-Hydrolases"/>
    <property type="match status" value="1"/>
</dbReference>
<dbReference type="InterPro" id="IPR029058">
    <property type="entry name" value="AB_hydrolase_fold"/>
</dbReference>
<dbReference type="GO" id="GO:0006508">
    <property type="term" value="P:proteolysis"/>
    <property type="evidence" value="ECO:0007669"/>
    <property type="project" value="UniProtKB-KW"/>
</dbReference>
<dbReference type="PRINTS" id="PR00862">
    <property type="entry name" value="PROLIGOPTASE"/>
</dbReference>
<dbReference type="Pfam" id="PF00326">
    <property type="entry name" value="Peptidase_S9"/>
    <property type="match status" value="1"/>
</dbReference>
<reference evidence="10" key="1">
    <citation type="submission" date="2021-01" db="EMBL/GenBank/DDBJ databases">
        <authorList>
            <person name="Corre E."/>
            <person name="Pelletier E."/>
            <person name="Niang G."/>
            <person name="Scheremetjew M."/>
            <person name="Finn R."/>
            <person name="Kale V."/>
            <person name="Holt S."/>
            <person name="Cochrane G."/>
            <person name="Meng A."/>
            <person name="Brown T."/>
            <person name="Cohen L."/>
        </authorList>
    </citation>
    <scope>NUCLEOTIDE SEQUENCE</scope>
    <source>
        <strain evidence="10">SoJaBio B1-5/56/2</strain>
    </source>
</reference>
<accession>A0A7S4PMX2</accession>
<dbReference type="InterPro" id="IPR001375">
    <property type="entry name" value="Peptidase_S9_cat"/>
</dbReference>
<feature type="domain" description="Peptidase S9 prolyl oligopeptidase catalytic" evidence="8">
    <location>
        <begin position="529"/>
        <end position="743"/>
    </location>
</feature>
<name>A0A7S4PMX2_9EUKA</name>
<dbReference type="PROSITE" id="PS00708">
    <property type="entry name" value="PRO_ENDOPEP_SER"/>
    <property type="match status" value="1"/>
</dbReference>
<dbReference type="EC" id="3.4.21.-" evidence="6"/>
<comment type="catalytic activity">
    <reaction evidence="1">
        <text>Hydrolysis of Pro-|-Xaa &gt;&gt; Ala-|-Xaa in oligopeptides.</text>
        <dbReference type="EC" id="3.4.21.26"/>
    </reaction>
</comment>
<feature type="domain" description="Peptidase S9A N-terminal" evidence="9">
    <location>
        <begin position="13"/>
        <end position="453"/>
    </location>
</feature>
<dbReference type="SUPFAM" id="SSF50993">
    <property type="entry name" value="Peptidase/esterase 'gauge' domain"/>
    <property type="match status" value="1"/>
</dbReference>
<evidence type="ECO:0000256" key="6">
    <source>
        <dbReference type="RuleBase" id="RU368024"/>
    </source>
</evidence>
<dbReference type="InterPro" id="IPR051167">
    <property type="entry name" value="Prolyl_oligopep/macrocyclase"/>
</dbReference>
<proteinExistence type="inferred from homology"/>
<dbReference type="InterPro" id="IPR002470">
    <property type="entry name" value="Peptidase_S9A"/>
</dbReference>
<dbReference type="PANTHER" id="PTHR42881">
    <property type="entry name" value="PROLYL ENDOPEPTIDASE"/>
    <property type="match status" value="1"/>
</dbReference>
<gene>
    <name evidence="10" type="ORF">NAES01612_LOCUS25939</name>
</gene>
<dbReference type="Gene3D" id="3.40.50.1820">
    <property type="entry name" value="alpha/beta hydrolase"/>
    <property type="match status" value="1"/>
</dbReference>
<dbReference type="AlphaFoldDB" id="A0A7S4PMX2"/>
<evidence type="ECO:0000256" key="4">
    <source>
        <dbReference type="ARBA" id="ARBA00022801"/>
    </source>
</evidence>
<dbReference type="Gene3D" id="2.130.10.120">
    <property type="entry name" value="Prolyl oligopeptidase, N-terminal domain"/>
    <property type="match status" value="1"/>
</dbReference>
<evidence type="ECO:0000256" key="2">
    <source>
        <dbReference type="ARBA" id="ARBA00005228"/>
    </source>
</evidence>
<dbReference type="GO" id="GO:0005829">
    <property type="term" value="C:cytosol"/>
    <property type="evidence" value="ECO:0007669"/>
    <property type="project" value="TreeGrafter"/>
</dbReference>
<keyword evidence="4 6" id="KW-0378">Hydrolase</keyword>
<dbReference type="GO" id="GO:0070012">
    <property type="term" value="F:oligopeptidase activity"/>
    <property type="evidence" value="ECO:0007669"/>
    <property type="project" value="TreeGrafter"/>
</dbReference>
<dbReference type="EMBL" id="HBKR01039728">
    <property type="protein sequence ID" value="CAE2340321.1"/>
    <property type="molecule type" value="Transcribed_RNA"/>
</dbReference>
<dbReference type="GO" id="GO:0004252">
    <property type="term" value="F:serine-type endopeptidase activity"/>
    <property type="evidence" value="ECO:0007669"/>
    <property type="project" value="UniProtKB-UniRule"/>
</dbReference>
<evidence type="ECO:0000256" key="5">
    <source>
        <dbReference type="ARBA" id="ARBA00022825"/>
    </source>
</evidence>
<protein>
    <recommendedName>
        <fullName evidence="6">Prolyl endopeptidase</fullName>
        <ecNumber evidence="6">3.4.21.-</ecNumber>
    </recommendedName>
</protein>
<dbReference type="InterPro" id="IPR002471">
    <property type="entry name" value="Pept_S9_AS"/>
</dbReference>
<comment type="similarity">
    <text evidence="2 6">Belongs to the peptidase S9A family.</text>
</comment>
<evidence type="ECO:0000256" key="3">
    <source>
        <dbReference type="ARBA" id="ARBA00022670"/>
    </source>
</evidence>
<feature type="region of interest" description="Disordered" evidence="7">
    <location>
        <begin position="1"/>
        <end position="32"/>
    </location>
</feature>
<keyword evidence="3 6" id="KW-0645">Protease</keyword>
<evidence type="ECO:0000259" key="8">
    <source>
        <dbReference type="Pfam" id="PF00326"/>
    </source>
</evidence>
<dbReference type="InterPro" id="IPR023302">
    <property type="entry name" value="Pept_S9A_N"/>
</dbReference>
<evidence type="ECO:0000313" key="10">
    <source>
        <dbReference type="EMBL" id="CAE2340321.1"/>
    </source>
</evidence>
<keyword evidence="5 6" id="KW-0720">Serine protease</keyword>
<dbReference type="PANTHER" id="PTHR42881:SF2">
    <property type="entry name" value="PROLYL ENDOPEPTIDASE"/>
    <property type="match status" value="1"/>
</dbReference>
<dbReference type="Pfam" id="PF02897">
    <property type="entry name" value="Peptidase_S9_N"/>
    <property type="match status" value="1"/>
</dbReference>
<evidence type="ECO:0000256" key="7">
    <source>
        <dbReference type="SAM" id="MobiDB-lite"/>
    </source>
</evidence>
<evidence type="ECO:0000256" key="1">
    <source>
        <dbReference type="ARBA" id="ARBA00001070"/>
    </source>
</evidence>